<keyword evidence="1 5" id="KW-0699">rRNA-binding</keyword>
<dbReference type="Gene3D" id="2.40.240.10">
    <property type="entry name" value="Ribosomal Protein L25, Chain P"/>
    <property type="match status" value="1"/>
</dbReference>
<dbReference type="PANTHER" id="PTHR33284:SF1">
    <property type="entry name" value="RIBOSOMAL PROTEIN L25_GLN-TRNA SYNTHETASE, ANTI-CODON-BINDING DOMAIN-CONTAINING PROTEIN"/>
    <property type="match status" value="1"/>
</dbReference>
<name>A0A9D1TND3_9SPIO</name>
<feature type="compositionally biased region" description="Low complexity" evidence="6">
    <location>
        <begin position="199"/>
        <end position="215"/>
    </location>
</feature>
<evidence type="ECO:0000313" key="9">
    <source>
        <dbReference type="EMBL" id="HIV99477.1"/>
    </source>
</evidence>
<comment type="function">
    <text evidence="5">This is one of the proteins that binds to the 5S RNA in the ribosome where it forms part of the central protuberance.</text>
</comment>
<reference evidence="9" key="2">
    <citation type="submission" date="2021-04" db="EMBL/GenBank/DDBJ databases">
        <authorList>
            <person name="Gilroy R."/>
        </authorList>
    </citation>
    <scope>NUCLEOTIDE SEQUENCE</scope>
    <source>
        <strain evidence="9">Gambia11-129</strain>
    </source>
</reference>
<dbReference type="AlphaFoldDB" id="A0A9D1TND3"/>
<evidence type="ECO:0000256" key="5">
    <source>
        <dbReference type="HAMAP-Rule" id="MF_01334"/>
    </source>
</evidence>
<dbReference type="InterPro" id="IPR020056">
    <property type="entry name" value="Rbsml_bL25/Gln-tRNA_synth_N"/>
</dbReference>
<dbReference type="NCBIfam" id="TIGR00731">
    <property type="entry name" value="bL25_bact_ctc"/>
    <property type="match status" value="1"/>
</dbReference>
<dbReference type="InterPro" id="IPR020930">
    <property type="entry name" value="Ribosomal_uL5_bac-type"/>
</dbReference>
<evidence type="ECO:0000256" key="3">
    <source>
        <dbReference type="ARBA" id="ARBA00022980"/>
    </source>
</evidence>
<proteinExistence type="inferred from homology"/>
<dbReference type="SUPFAM" id="SSF50715">
    <property type="entry name" value="Ribosomal protein L25-like"/>
    <property type="match status" value="1"/>
</dbReference>
<keyword evidence="2 5" id="KW-0694">RNA-binding</keyword>
<feature type="domain" description="Large ribosomal subunit protein bL25 beta" evidence="8">
    <location>
        <begin position="111"/>
        <end position="191"/>
    </location>
</feature>
<dbReference type="Proteomes" id="UP000823936">
    <property type="component" value="Unassembled WGS sequence"/>
</dbReference>
<protein>
    <recommendedName>
        <fullName evidence="5">Large ribosomal subunit protein bL25</fullName>
    </recommendedName>
    <alternativeName>
        <fullName evidence="5">General stress protein CTC</fullName>
    </alternativeName>
</protein>
<dbReference type="Gene3D" id="2.170.120.20">
    <property type="entry name" value="Ribosomal protein L25, beta domain"/>
    <property type="match status" value="1"/>
</dbReference>
<dbReference type="InterPro" id="IPR001021">
    <property type="entry name" value="Ribosomal_bL25_long"/>
</dbReference>
<dbReference type="InterPro" id="IPR029751">
    <property type="entry name" value="Ribosomal_L25_dom"/>
</dbReference>
<sequence length="221" mass="24270">MTNESIRRLVMEKKLSAELRTSDFGTRGSRRLLRSGRIPAVIYGKAAPLHITVSEREFMNNKKGYGESTLITLSVVGEKEHEVFVKTYQEDLLKNCVHHIDFYEITRGQAVRTHVRVELVGTPVGVKAGGVLDQVIHEVEIECLPKDLPDHFTVDVSALDMNESIRLDAIAAPEGVKIHADLEQTLATVKPVKVEEASAEASDAAAPAEVTTAKASAEEEK</sequence>
<dbReference type="InterPro" id="IPR011035">
    <property type="entry name" value="Ribosomal_bL25/Gln-tRNA_synth"/>
</dbReference>
<dbReference type="Pfam" id="PF14693">
    <property type="entry name" value="Ribosomal_TL5_C"/>
    <property type="match status" value="1"/>
</dbReference>
<dbReference type="GO" id="GO:0003735">
    <property type="term" value="F:structural constituent of ribosome"/>
    <property type="evidence" value="ECO:0007669"/>
    <property type="project" value="InterPro"/>
</dbReference>
<organism evidence="9 10">
    <name type="scientific">Candidatus Ornithospirochaeta avicola</name>
    <dbReference type="NCBI Taxonomy" id="2840896"/>
    <lineage>
        <taxon>Bacteria</taxon>
        <taxon>Pseudomonadati</taxon>
        <taxon>Spirochaetota</taxon>
        <taxon>Spirochaetia</taxon>
        <taxon>Spirochaetales</taxon>
        <taxon>Spirochaetaceae</taxon>
        <taxon>Spirochaetaceae incertae sedis</taxon>
        <taxon>Candidatus Ornithospirochaeta</taxon>
    </lineage>
</organism>
<evidence type="ECO:0000256" key="2">
    <source>
        <dbReference type="ARBA" id="ARBA00022884"/>
    </source>
</evidence>
<dbReference type="InterPro" id="IPR037121">
    <property type="entry name" value="Ribosomal_bL25_C"/>
</dbReference>
<accession>A0A9D1TND3</accession>
<dbReference type="EMBL" id="DXHU01000023">
    <property type="protein sequence ID" value="HIV99477.1"/>
    <property type="molecule type" value="Genomic_DNA"/>
</dbReference>
<dbReference type="Pfam" id="PF01386">
    <property type="entry name" value="Ribosomal_L25p"/>
    <property type="match status" value="1"/>
</dbReference>
<feature type="region of interest" description="Disordered" evidence="6">
    <location>
        <begin position="196"/>
        <end position="221"/>
    </location>
</feature>
<feature type="domain" description="Large ribosomal subunit protein bL25 L25" evidence="7">
    <location>
        <begin position="15"/>
        <end position="102"/>
    </location>
</feature>
<evidence type="ECO:0000256" key="4">
    <source>
        <dbReference type="ARBA" id="ARBA00023274"/>
    </source>
</evidence>
<dbReference type="GO" id="GO:0006412">
    <property type="term" value="P:translation"/>
    <property type="evidence" value="ECO:0007669"/>
    <property type="project" value="UniProtKB-UniRule"/>
</dbReference>
<dbReference type="HAMAP" id="MF_01334">
    <property type="entry name" value="Ribosomal_bL25_CTC"/>
    <property type="match status" value="1"/>
</dbReference>
<gene>
    <name evidence="5" type="primary">rplY</name>
    <name evidence="5" type="synonym">ctc</name>
    <name evidence="9" type="ORF">IAB12_06860</name>
</gene>
<dbReference type="PANTHER" id="PTHR33284">
    <property type="entry name" value="RIBOSOMAL PROTEIN L25/GLN-TRNA SYNTHETASE, ANTI-CODON-BINDING DOMAIN-CONTAINING PROTEIN"/>
    <property type="match status" value="1"/>
</dbReference>
<comment type="subunit">
    <text evidence="5">Part of the 50S ribosomal subunit; part of the 5S rRNA/L5/L18/L25 subcomplex. Contacts the 5S rRNA. Binds to the 5S rRNA independently of L5 and L18.</text>
</comment>
<evidence type="ECO:0000313" key="10">
    <source>
        <dbReference type="Proteomes" id="UP000823936"/>
    </source>
</evidence>
<evidence type="ECO:0000259" key="7">
    <source>
        <dbReference type="Pfam" id="PF01386"/>
    </source>
</evidence>
<dbReference type="GO" id="GO:0008097">
    <property type="term" value="F:5S rRNA binding"/>
    <property type="evidence" value="ECO:0007669"/>
    <property type="project" value="InterPro"/>
</dbReference>
<evidence type="ECO:0000259" key="8">
    <source>
        <dbReference type="Pfam" id="PF14693"/>
    </source>
</evidence>
<comment type="caution">
    <text evidence="9">The sequence shown here is derived from an EMBL/GenBank/DDBJ whole genome shotgun (WGS) entry which is preliminary data.</text>
</comment>
<evidence type="ECO:0000256" key="1">
    <source>
        <dbReference type="ARBA" id="ARBA00022730"/>
    </source>
</evidence>
<comment type="similarity">
    <text evidence="5">Belongs to the bacterial ribosomal protein bL25 family. CTC subfamily.</text>
</comment>
<dbReference type="GO" id="GO:0022625">
    <property type="term" value="C:cytosolic large ribosomal subunit"/>
    <property type="evidence" value="ECO:0007669"/>
    <property type="project" value="TreeGrafter"/>
</dbReference>
<evidence type="ECO:0000256" key="6">
    <source>
        <dbReference type="SAM" id="MobiDB-lite"/>
    </source>
</evidence>
<keyword evidence="3 5" id="KW-0689">Ribosomal protein</keyword>
<keyword evidence="4 5" id="KW-0687">Ribonucleoprotein</keyword>
<dbReference type="CDD" id="cd00495">
    <property type="entry name" value="Ribosomal_L25_TL5_CTC"/>
    <property type="match status" value="1"/>
</dbReference>
<reference evidence="9" key="1">
    <citation type="journal article" date="2021" name="PeerJ">
        <title>Extensive microbial diversity within the chicken gut microbiome revealed by metagenomics and culture.</title>
        <authorList>
            <person name="Gilroy R."/>
            <person name="Ravi A."/>
            <person name="Getino M."/>
            <person name="Pursley I."/>
            <person name="Horton D.L."/>
            <person name="Alikhan N.F."/>
            <person name="Baker D."/>
            <person name="Gharbi K."/>
            <person name="Hall N."/>
            <person name="Watson M."/>
            <person name="Adriaenssens E.M."/>
            <person name="Foster-Nyarko E."/>
            <person name="Jarju S."/>
            <person name="Secka A."/>
            <person name="Antonio M."/>
            <person name="Oren A."/>
            <person name="Chaudhuri R.R."/>
            <person name="La Ragione R."/>
            <person name="Hildebrand F."/>
            <person name="Pallen M.J."/>
        </authorList>
    </citation>
    <scope>NUCLEOTIDE SEQUENCE</scope>
    <source>
        <strain evidence="9">Gambia11-129</strain>
    </source>
</reference>
<dbReference type="InterPro" id="IPR020057">
    <property type="entry name" value="Ribosomal_bL25_b-dom"/>
</dbReference>